<keyword evidence="1" id="KW-0175">Coiled coil</keyword>
<dbReference type="RefSeq" id="WP_228838411.1">
    <property type="nucleotide sequence ID" value="NZ_JADLQX010000019.1"/>
</dbReference>
<sequence length="103" mass="11157">MAGNMKYDYAAVDTNSLTFNNIVSSIMANNGDLRGMDAALRASFTGDAKQAWEQQINLLMSKLDQYNEALGRLQKVVRTVAGAGGDMHNTDKAQGGRFLAINI</sequence>
<feature type="coiled-coil region" evidence="1">
    <location>
        <begin position="49"/>
        <end position="76"/>
    </location>
</feature>
<gene>
    <name evidence="2" type="ORF">IU459_23880</name>
</gene>
<accession>A0ABS0CVC8</accession>
<dbReference type="Gene3D" id="1.10.287.1060">
    <property type="entry name" value="ESAT-6-like"/>
    <property type="match status" value="1"/>
</dbReference>
<proteinExistence type="predicted"/>
<keyword evidence="3" id="KW-1185">Reference proteome</keyword>
<name>A0ABS0CVC8_9NOCA</name>
<evidence type="ECO:0000256" key="1">
    <source>
        <dbReference type="SAM" id="Coils"/>
    </source>
</evidence>
<comment type="caution">
    <text evidence="2">The sequence shown here is derived from an EMBL/GenBank/DDBJ whole genome shotgun (WGS) entry which is preliminary data.</text>
</comment>
<evidence type="ECO:0000313" key="2">
    <source>
        <dbReference type="EMBL" id="MBF6300561.1"/>
    </source>
</evidence>
<protein>
    <submittedName>
        <fullName evidence="2">WXG100 family type VII secretion target</fullName>
    </submittedName>
</protein>
<dbReference type="SUPFAM" id="SSF140453">
    <property type="entry name" value="EsxAB dimer-like"/>
    <property type="match status" value="1"/>
</dbReference>
<dbReference type="InterPro" id="IPR036689">
    <property type="entry name" value="ESAT-6-like_sf"/>
</dbReference>
<evidence type="ECO:0000313" key="3">
    <source>
        <dbReference type="Proteomes" id="UP000702209"/>
    </source>
</evidence>
<dbReference type="InterPro" id="IPR010310">
    <property type="entry name" value="T7SS_ESAT-6-like"/>
</dbReference>
<organism evidence="2 3">
    <name type="scientific">Nocardia amamiensis</name>
    <dbReference type="NCBI Taxonomy" id="404578"/>
    <lineage>
        <taxon>Bacteria</taxon>
        <taxon>Bacillati</taxon>
        <taxon>Actinomycetota</taxon>
        <taxon>Actinomycetes</taxon>
        <taxon>Mycobacteriales</taxon>
        <taxon>Nocardiaceae</taxon>
        <taxon>Nocardia</taxon>
    </lineage>
</organism>
<dbReference type="EMBL" id="JADLQX010000019">
    <property type="protein sequence ID" value="MBF6300561.1"/>
    <property type="molecule type" value="Genomic_DNA"/>
</dbReference>
<reference evidence="2 3" key="1">
    <citation type="submission" date="2020-10" db="EMBL/GenBank/DDBJ databases">
        <title>Identification of Nocardia species via Next-generation sequencing and recognition of intraspecies genetic diversity.</title>
        <authorList>
            <person name="Li P."/>
            <person name="Li P."/>
            <person name="Lu B."/>
        </authorList>
    </citation>
    <scope>NUCLEOTIDE SEQUENCE [LARGE SCALE GENOMIC DNA]</scope>
    <source>
        <strain evidence="2 3">BJ06-0157</strain>
    </source>
</reference>
<dbReference type="Pfam" id="PF06013">
    <property type="entry name" value="WXG100"/>
    <property type="match status" value="1"/>
</dbReference>
<dbReference type="Proteomes" id="UP000702209">
    <property type="component" value="Unassembled WGS sequence"/>
</dbReference>